<dbReference type="SUPFAM" id="SSF50370">
    <property type="entry name" value="Ricin B-like lectins"/>
    <property type="match status" value="1"/>
</dbReference>
<dbReference type="PROSITE" id="PS50231">
    <property type="entry name" value="RICIN_B_LECTIN"/>
    <property type="match status" value="1"/>
</dbReference>
<name>A0AAD3CEZ2_9STRA</name>
<accession>A0AAD3CEZ2</accession>
<sequence length="148" mass="17261">MKFDDSDRDWCLTAESFESKAKLHMRPCASTENNYLLQWFFFDDIGRMRLSMKPEFCLRWSGKGPKSEKSWKSAKSGKKQPFFYTCDDGSAKYKFKFVDGNIQAVGYGRPDTAWYLGIRPGEKKYEALRLFKAENSRDLNESLGMWNA</sequence>
<dbReference type="Gene3D" id="2.80.10.50">
    <property type="match status" value="1"/>
</dbReference>
<organism evidence="1 2">
    <name type="scientific">Chaetoceros tenuissimus</name>
    <dbReference type="NCBI Taxonomy" id="426638"/>
    <lineage>
        <taxon>Eukaryota</taxon>
        <taxon>Sar</taxon>
        <taxon>Stramenopiles</taxon>
        <taxon>Ochrophyta</taxon>
        <taxon>Bacillariophyta</taxon>
        <taxon>Coscinodiscophyceae</taxon>
        <taxon>Chaetocerotophycidae</taxon>
        <taxon>Chaetocerotales</taxon>
        <taxon>Chaetocerotaceae</taxon>
        <taxon>Chaetoceros</taxon>
    </lineage>
</organism>
<reference evidence="1 2" key="1">
    <citation type="journal article" date="2021" name="Sci. Rep.">
        <title>The genome of the diatom Chaetoceros tenuissimus carries an ancient integrated fragment of an extant virus.</title>
        <authorList>
            <person name="Hongo Y."/>
            <person name="Kimura K."/>
            <person name="Takaki Y."/>
            <person name="Yoshida Y."/>
            <person name="Baba S."/>
            <person name="Kobayashi G."/>
            <person name="Nagasaki K."/>
            <person name="Hano T."/>
            <person name="Tomaru Y."/>
        </authorList>
    </citation>
    <scope>NUCLEOTIDE SEQUENCE [LARGE SCALE GENOMIC DNA]</scope>
    <source>
        <strain evidence="1 2">NIES-3715</strain>
    </source>
</reference>
<evidence type="ECO:0000313" key="2">
    <source>
        <dbReference type="Proteomes" id="UP001054902"/>
    </source>
</evidence>
<comment type="caution">
    <text evidence="1">The sequence shown here is derived from an EMBL/GenBank/DDBJ whole genome shotgun (WGS) entry which is preliminary data.</text>
</comment>
<evidence type="ECO:0000313" key="1">
    <source>
        <dbReference type="EMBL" id="GFH43566.1"/>
    </source>
</evidence>
<dbReference type="AlphaFoldDB" id="A0AAD3CEZ2"/>
<dbReference type="InterPro" id="IPR035992">
    <property type="entry name" value="Ricin_B-like_lectins"/>
</dbReference>
<proteinExistence type="predicted"/>
<gene>
    <name evidence="1" type="ORF">CTEN210_00039</name>
</gene>
<dbReference type="Proteomes" id="UP001054902">
    <property type="component" value="Unassembled WGS sequence"/>
</dbReference>
<keyword evidence="2" id="KW-1185">Reference proteome</keyword>
<protein>
    <submittedName>
        <fullName evidence="1">Uncharacterized protein</fullName>
    </submittedName>
</protein>
<dbReference type="EMBL" id="BLLK01000009">
    <property type="protein sequence ID" value="GFH43566.1"/>
    <property type="molecule type" value="Genomic_DNA"/>
</dbReference>